<comment type="caution">
    <text evidence="12">The sequence shown here is derived from an EMBL/GenBank/DDBJ whole genome shotgun (WGS) entry which is preliminary data.</text>
</comment>
<dbReference type="GO" id="GO:0030254">
    <property type="term" value="P:protein secretion by the type III secretion system"/>
    <property type="evidence" value="ECO:0007669"/>
    <property type="project" value="InterPro"/>
</dbReference>
<protein>
    <submittedName>
        <fullName evidence="12">FliI/YscN family ATPase</fullName>
    </submittedName>
</protein>
<dbReference type="PANTHER" id="PTHR15184:SF9">
    <property type="entry name" value="SPI-1 TYPE 3 SECRETION SYSTEM ATPASE"/>
    <property type="match status" value="1"/>
</dbReference>
<dbReference type="RefSeq" id="WP_181834434.1">
    <property type="nucleotide sequence ID" value="NZ_JACERN010000004.1"/>
</dbReference>
<dbReference type="GO" id="GO:0030257">
    <property type="term" value="C:type III protein secretion system complex"/>
    <property type="evidence" value="ECO:0007669"/>
    <property type="project" value="InterPro"/>
</dbReference>
<dbReference type="Proteomes" id="UP000545606">
    <property type="component" value="Unassembled WGS sequence"/>
</dbReference>
<evidence type="ECO:0000313" key="12">
    <source>
        <dbReference type="EMBL" id="MBA4707099.1"/>
    </source>
</evidence>
<dbReference type="GO" id="GO:0008564">
    <property type="term" value="F:protein-exporting ATPase activity"/>
    <property type="evidence" value="ECO:0007669"/>
    <property type="project" value="UniProtKB-EC"/>
</dbReference>
<dbReference type="FunFam" id="3.40.50.12240:FF:000002">
    <property type="entry name" value="Flagellum-specific ATP synthase FliI"/>
    <property type="match status" value="1"/>
</dbReference>
<dbReference type="PROSITE" id="PS00152">
    <property type="entry name" value="ATPASE_ALPHA_BETA"/>
    <property type="match status" value="1"/>
</dbReference>
<keyword evidence="13" id="KW-1185">Reference proteome</keyword>
<keyword evidence="9" id="KW-0066">ATP synthesis</keyword>
<proteinExistence type="predicted"/>
<evidence type="ECO:0000256" key="9">
    <source>
        <dbReference type="ARBA" id="ARBA00023196"/>
    </source>
</evidence>
<keyword evidence="5" id="KW-0067">ATP-binding</keyword>
<dbReference type="PANTHER" id="PTHR15184">
    <property type="entry name" value="ATP SYNTHASE"/>
    <property type="match status" value="1"/>
</dbReference>
<dbReference type="SMART" id="SM00382">
    <property type="entry name" value="AAA"/>
    <property type="match status" value="1"/>
</dbReference>
<evidence type="ECO:0000256" key="6">
    <source>
        <dbReference type="ARBA" id="ARBA00022927"/>
    </source>
</evidence>
<evidence type="ECO:0000256" key="5">
    <source>
        <dbReference type="ARBA" id="ARBA00022840"/>
    </source>
</evidence>
<evidence type="ECO:0000256" key="8">
    <source>
        <dbReference type="ARBA" id="ARBA00023136"/>
    </source>
</evidence>
<keyword evidence="8" id="KW-0472">Membrane</keyword>
<dbReference type="InterPro" id="IPR027417">
    <property type="entry name" value="P-loop_NTPase"/>
</dbReference>
<dbReference type="GO" id="GO:0046933">
    <property type="term" value="F:proton-transporting ATP synthase activity, rotational mechanism"/>
    <property type="evidence" value="ECO:0007669"/>
    <property type="project" value="TreeGrafter"/>
</dbReference>
<dbReference type="InterPro" id="IPR020003">
    <property type="entry name" value="ATPase_a/bsu_AS"/>
</dbReference>
<dbReference type="GO" id="GO:0016887">
    <property type="term" value="F:ATP hydrolysis activity"/>
    <property type="evidence" value="ECO:0007669"/>
    <property type="project" value="InterPro"/>
</dbReference>
<dbReference type="Pfam" id="PF00006">
    <property type="entry name" value="ATP-synt_ab"/>
    <property type="match status" value="1"/>
</dbReference>
<evidence type="ECO:0000256" key="10">
    <source>
        <dbReference type="ARBA" id="ARBA00034006"/>
    </source>
</evidence>
<dbReference type="GO" id="GO:0005524">
    <property type="term" value="F:ATP binding"/>
    <property type="evidence" value="ECO:0007669"/>
    <property type="project" value="UniProtKB-KW"/>
</dbReference>
<evidence type="ECO:0000256" key="4">
    <source>
        <dbReference type="ARBA" id="ARBA00022741"/>
    </source>
</evidence>
<evidence type="ECO:0000313" key="13">
    <source>
        <dbReference type="Proteomes" id="UP000545606"/>
    </source>
</evidence>
<dbReference type="InterPro" id="IPR003593">
    <property type="entry name" value="AAA+_ATPase"/>
</dbReference>
<organism evidence="12 13">
    <name type="scientific">Aquitalea aquatica</name>
    <dbReference type="NCBI Taxonomy" id="3044273"/>
    <lineage>
        <taxon>Bacteria</taxon>
        <taxon>Pseudomonadati</taxon>
        <taxon>Pseudomonadota</taxon>
        <taxon>Betaproteobacteria</taxon>
        <taxon>Neisseriales</taxon>
        <taxon>Chromobacteriaceae</taxon>
        <taxon>Aquitalea</taxon>
    </lineage>
</organism>
<keyword evidence="7" id="KW-1278">Translocase</keyword>
<keyword evidence="9" id="KW-0139">CF(1)</keyword>
<dbReference type="InterPro" id="IPR004100">
    <property type="entry name" value="ATPase_F1/V1/A1_a/bsu_N"/>
</dbReference>
<keyword evidence="4" id="KW-0547">Nucleotide-binding</keyword>
<keyword evidence="3" id="KW-0963">Cytoplasm</keyword>
<dbReference type="CDD" id="cd01136">
    <property type="entry name" value="ATPase_flagellum-secretory_path_III"/>
    <property type="match status" value="1"/>
</dbReference>
<dbReference type="GO" id="GO:0005737">
    <property type="term" value="C:cytoplasm"/>
    <property type="evidence" value="ECO:0007669"/>
    <property type="project" value="UniProtKB-SubCell"/>
</dbReference>
<keyword evidence="6" id="KW-0653">Protein transport</keyword>
<dbReference type="SUPFAM" id="SSF52540">
    <property type="entry name" value="P-loop containing nucleoside triphosphate hydrolases"/>
    <property type="match status" value="1"/>
</dbReference>
<accession>A0A838Y3A3</accession>
<comment type="catalytic activity">
    <reaction evidence="10">
        <text>ATP + H2O + cellular proteinSide 1 = ADP + phosphate + cellular proteinSide 2.</text>
        <dbReference type="EC" id="7.4.2.8"/>
    </reaction>
</comment>
<comment type="subcellular location">
    <subcellularLocation>
        <location evidence="1">Cytoplasm</location>
    </subcellularLocation>
</comment>
<keyword evidence="2" id="KW-0813">Transport</keyword>
<dbReference type="Gene3D" id="3.40.50.12240">
    <property type="match status" value="1"/>
</dbReference>
<dbReference type="NCBIfam" id="TIGR01026">
    <property type="entry name" value="fliI_yscN"/>
    <property type="match status" value="1"/>
</dbReference>
<gene>
    <name evidence="12" type="ORF">H2Z84_01690</name>
</gene>
<dbReference type="InterPro" id="IPR000194">
    <property type="entry name" value="ATPase_F1/V1/A1_a/bsu_nucl-bd"/>
</dbReference>
<evidence type="ECO:0000256" key="3">
    <source>
        <dbReference type="ARBA" id="ARBA00022490"/>
    </source>
</evidence>
<reference evidence="12 13" key="1">
    <citation type="submission" date="2020-07" db="EMBL/GenBank/DDBJ databases">
        <title>Draft genome sequence of violacein-producing bacteria and related species.</title>
        <authorList>
            <person name="Wilson H.S."/>
            <person name="De Leon M.E."/>
        </authorList>
    </citation>
    <scope>NUCLEOTIDE SEQUENCE [LARGE SCALE GENOMIC DNA]</scope>
    <source>
        <strain evidence="12 13">HSC-21Su07</strain>
    </source>
</reference>
<dbReference type="GO" id="GO:0045259">
    <property type="term" value="C:proton-transporting ATP synthase complex"/>
    <property type="evidence" value="ECO:0007669"/>
    <property type="project" value="UniProtKB-KW"/>
</dbReference>
<dbReference type="InterPro" id="IPR005714">
    <property type="entry name" value="ATPase_T3SS_FliI/YscN"/>
</dbReference>
<evidence type="ECO:0000256" key="7">
    <source>
        <dbReference type="ARBA" id="ARBA00022967"/>
    </source>
</evidence>
<dbReference type="Pfam" id="PF02874">
    <property type="entry name" value="ATP-synt_ab_N"/>
    <property type="match status" value="1"/>
</dbReference>
<dbReference type="AlphaFoldDB" id="A0A838Y3A3"/>
<feature type="domain" description="AAA+ ATPase" evidence="11">
    <location>
        <begin position="159"/>
        <end position="341"/>
    </location>
</feature>
<evidence type="ECO:0000259" key="11">
    <source>
        <dbReference type="SMART" id="SM00382"/>
    </source>
</evidence>
<evidence type="ECO:0000256" key="2">
    <source>
        <dbReference type="ARBA" id="ARBA00022448"/>
    </source>
</evidence>
<name>A0A838Y3A3_9NEIS</name>
<sequence length="440" mass="46905">MTLKLERLLDAVRSADLVEKVGYVSRKVGLLVESRGPAGVGLGDLCHIEMSGGRPHVLAEVAGLDDDRLLLMPYGSVDGLLLGSRVVSAERAFSIPVGDGLLGRVVDAFCRPLDDKGRVSGEAWRPVRSAPIPALKRSRIDQAMETGVRAIDAMLTIGYGQRLSIMAGSGVGKSTLLGMLVRNCVADIVVVGLIGERGREVLEFLEENLGEAGLARSVVVVATADEQALVREAAVLSSVTIAEHFRDQGKAVLLIVDSLTRYAMARREIGLATGEPATSRGYTPSVFSELAGMLERCGTRKDGGSITGLFTVLVEGDDIHDPVADSVRGIVDGHIVLSRDLANVGHFPAIDVLGSVSRLASVLATEEELALMRRCRKTMGLLSSSKDLLELGVYKPGGNPDLDDALERKPSLESFLRQGTHERSERTVALEQLVTVLGGR</sequence>
<dbReference type="InterPro" id="IPR050053">
    <property type="entry name" value="ATPase_alpha/beta_chains"/>
</dbReference>
<dbReference type="EMBL" id="JACERN010000004">
    <property type="protein sequence ID" value="MBA4707099.1"/>
    <property type="molecule type" value="Genomic_DNA"/>
</dbReference>
<dbReference type="InterPro" id="IPR040627">
    <property type="entry name" value="T3SS_ATPase_C"/>
</dbReference>
<evidence type="ECO:0000256" key="1">
    <source>
        <dbReference type="ARBA" id="ARBA00004496"/>
    </source>
</evidence>
<dbReference type="Pfam" id="PF18269">
    <property type="entry name" value="T3SS_ATPase_C"/>
    <property type="match status" value="1"/>
</dbReference>